<dbReference type="OrthoDB" id="4280289at2"/>
<evidence type="ECO:0000256" key="4">
    <source>
        <dbReference type="ARBA" id="ARBA00047942"/>
    </source>
</evidence>
<dbReference type="PANTHER" id="PTHR33841:SF1">
    <property type="entry name" value="DNA METHYLTRANSFERASE A"/>
    <property type="match status" value="1"/>
</dbReference>
<reference evidence="5 6" key="1">
    <citation type="submission" date="2016-10" db="EMBL/GenBank/DDBJ databases">
        <authorList>
            <person name="de Groot N.N."/>
        </authorList>
    </citation>
    <scope>NUCLEOTIDE SEQUENCE [LARGE SCALE GENOMIC DNA]</scope>
    <source>
        <strain evidence="5 6">DSM 43357</strain>
    </source>
</reference>
<organism evidence="5 6">
    <name type="scientific">Nonomuraea pusilla</name>
    <dbReference type="NCBI Taxonomy" id="46177"/>
    <lineage>
        <taxon>Bacteria</taxon>
        <taxon>Bacillati</taxon>
        <taxon>Actinomycetota</taxon>
        <taxon>Actinomycetes</taxon>
        <taxon>Streptosporangiales</taxon>
        <taxon>Streptosporangiaceae</taxon>
        <taxon>Nonomuraea</taxon>
    </lineage>
</organism>
<dbReference type="Proteomes" id="UP000198953">
    <property type="component" value="Unassembled WGS sequence"/>
</dbReference>
<evidence type="ECO:0000313" key="6">
    <source>
        <dbReference type="Proteomes" id="UP000198953"/>
    </source>
</evidence>
<evidence type="ECO:0000313" key="5">
    <source>
        <dbReference type="EMBL" id="SEK30335.1"/>
    </source>
</evidence>
<dbReference type="STRING" id="46177.SAMN05660976_00212"/>
<accession>A0A1H7G3N3</accession>
<keyword evidence="2" id="KW-0489">Methyltransferase</keyword>
<dbReference type="InterPro" id="IPR029063">
    <property type="entry name" value="SAM-dependent_MTases_sf"/>
</dbReference>
<dbReference type="EMBL" id="FOBF01000001">
    <property type="protein sequence ID" value="SEK30335.1"/>
    <property type="molecule type" value="Genomic_DNA"/>
</dbReference>
<proteinExistence type="predicted"/>
<name>A0A1H7G3N3_9ACTN</name>
<dbReference type="EC" id="2.1.1.72" evidence="1"/>
<keyword evidence="6" id="KW-1185">Reference proteome</keyword>
<dbReference type="RefSeq" id="WP_091097578.1">
    <property type="nucleotide sequence ID" value="NZ_FOBF01000001.1"/>
</dbReference>
<dbReference type="GO" id="GO:0032259">
    <property type="term" value="P:methylation"/>
    <property type="evidence" value="ECO:0007669"/>
    <property type="project" value="UniProtKB-KW"/>
</dbReference>
<evidence type="ECO:0000256" key="3">
    <source>
        <dbReference type="ARBA" id="ARBA00022679"/>
    </source>
</evidence>
<comment type="catalytic activity">
    <reaction evidence="4">
        <text>a 2'-deoxyadenosine in DNA + S-adenosyl-L-methionine = an N(6)-methyl-2'-deoxyadenosine in DNA + S-adenosyl-L-homocysteine + H(+)</text>
        <dbReference type="Rhea" id="RHEA:15197"/>
        <dbReference type="Rhea" id="RHEA-COMP:12418"/>
        <dbReference type="Rhea" id="RHEA-COMP:12419"/>
        <dbReference type="ChEBI" id="CHEBI:15378"/>
        <dbReference type="ChEBI" id="CHEBI:57856"/>
        <dbReference type="ChEBI" id="CHEBI:59789"/>
        <dbReference type="ChEBI" id="CHEBI:90615"/>
        <dbReference type="ChEBI" id="CHEBI:90616"/>
        <dbReference type="EC" id="2.1.1.72"/>
    </reaction>
</comment>
<evidence type="ECO:0000256" key="2">
    <source>
        <dbReference type="ARBA" id="ARBA00022603"/>
    </source>
</evidence>
<keyword evidence="3" id="KW-0808">Transferase</keyword>
<dbReference type="InterPro" id="IPR050953">
    <property type="entry name" value="N4_N6_ade-DNA_methylase"/>
</dbReference>
<dbReference type="SUPFAM" id="SSF53335">
    <property type="entry name" value="S-adenosyl-L-methionine-dependent methyltransferases"/>
    <property type="match status" value="1"/>
</dbReference>
<sequence length="1634" mass="184142">MTFKSIVNQGEYISSHYLAALLKNDLEGLRKRWRQAEKTGAENSAVGPFSSAQGLKGFGKRFFEHRTRITERLGDNPGFDALHDPLVIEQIRELNNEILRALCFTAPDGDPEGWLRRTDLDLVFLDQQRQVPVALAVAGPSGLELIALDATWATDPEGILDKDGGCRLLTPIRLDGSEEIDHAGKAVEFLFGCEEAPRYVLLLAGNVVLLADSKAWPGGYLAVDLSQALHAKDDTPGGELETVAALFGAESLITHDGQSALADLVGNGRKHAVSVSKELREALRQSVELIAQEILDRVREQEADHEDLGDDLARRLTEQSLRYLYRILFLLYAEARPELGILPGKSEAYKEGYGLARLGETVSYDLPEEAEHGLYLHDSLALLFSLVDQGYQPPTMPGPVLDEDGNQIPLGREGIRFEALKSTLFDPGSTPLIGDRVRVGEKVVDTRLRNKCLWRVLNMLMLSPESRRGRKNGQRGFISYAQLGINQLGAVYEGLMSYTGFFAPEDVNEVAQTVKIAGRTGAEDEKEKPDPSKGTWIVPIGESSRYAKYIVKRPDPVTGEPKPIVHDKGSFVYRLSGRERQRSASYYTPEVLTECTVRHALEELLTEATDPRDILDITICEPALGSGAFLNEVINQLADRYMRLAQNRQGVKLLPEELEREKQKVKAYIALHNCYGVDLNATAVELAEVSIWLNVMHQGLEAPWFGLHLRRGNSLIGARRAVYHIDQLKTGTWRTTPPLDRALTCDLTDEDDPNQVIDRLNEGEVHHFLLPSEGWAAIVDANQAKELASDERDQLREWRRSIRPSISDAATQKRLIALAQRVERLWELTRKRIAASEDEIRRRIPIWGLRPEDRPLPAPASGTVTRDEVVRALYEDWESPYNRLKTVMDAWCALWFWPVGQDLDVAPPTLGQWLDFCEAVLGIQPEKAKPRGKKGNAHIDDVYGLFTPAPGFASRAEEDAQDRFIARCKPIAEIAVDERFAWWAVLNEIAKREGFFHWELEFAQVFAKGGFHLQVGNPPWRRPEWTEPQFLAEYEPRASLEMSKGSSDFLSLRRMLLATPNIRREFLMDLGSNEATRRFINDKCLWPDLEEDQANLYLSFIELTRRNSIQSGIVALIHQDGHIEGVSGSTYRELCYRRLRRHFAFVNQAYLFEDLGNTEEFSVNIYGSPRAISFVHVSGIHLAQTLDGSFSSDEGGDLPGVKLLNGNWDRRPHPERRVTVSGHVLSVWSRFLGLDWRKTSPGLLRPISTFDARMIEEITSHSRRCGDLGLSASSGFTETSAKAKGYIRKRTHRPRSLRDVIFQSPFIGIANPFAKEPGPLGKNHRDYIKVDASKIEQDFTPRTNFELLDRSAARKSHAAEGRSDMWYAWRVLIREFVDVNMERTLSPALLPPNVSHVHMCRSLAASTDDDSVLLAGLLSSMPYDFMLRVSGVEHITKAEIDRLPLPVDLRLIRPLKLRVMRLNCLTADYSPLWEMLFDPAWTKDSWTQEDPFEVALGDVSGSWTGDTPLRVDFHRRLACLEIDVIVSMMLRIKIEDLCTMYRTQFGLMRRYEQGLLFGDDGHAVAAEAAPSGAAQTAAEGEVAKKWRAFKLGESESPVIPNGWVVPDREKEMTRAYEEFQRRLEAGEYPEVTEP</sequence>
<dbReference type="PANTHER" id="PTHR33841">
    <property type="entry name" value="DNA METHYLTRANSFERASE YEEA-RELATED"/>
    <property type="match status" value="1"/>
</dbReference>
<evidence type="ECO:0000256" key="1">
    <source>
        <dbReference type="ARBA" id="ARBA00011900"/>
    </source>
</evidence>
<dbReference type="GO" id="GO:0009007">
    <property type="term" value="F:site-specific DNA-methyltransferase (adenine-specific) activity"/>
    <property type="evidence" value="ECO:0007669"/>
    <property type="project" value="UniProtKB-EC"/>
</dbReference>
<dbReference type="Gene3D" id="3.40.50.150">
    <property type="entry name" value="Vaccinia Virus protein VP39"/>
    <property type="match status" value="1"/>
</dbReference>
<gene>
    <name evidence="5" type="ORF">SAMN05660976_00212</name>
</gene>
<protein>
    <recommendedName>
        <fullName evidence="1">site-specific DNA-methyltransferase (adenine-specific)</fullName>
        <ecNumber evidence="1">2.1.1.72</ecNumber>
    </recommendedName>
</protein>